<dbReference type="GO" id="GO:0005794">
    <property type="term" value="C:Golgi apparatus"/>
    <property type="evidence" value="ECO:0007669"/>
    <property type="project" value="TreeGrafter"/>
</dbReference>
<dbReference type="GO" id="GO:0006487">
    <property type="term" value="P:protein N-linked glycosylation"/>
    <property type="evidence" value="ECO:0007669"/>
    <property type="project" value="TreeGrafter"/>
</dbReference>
<dbReference type="GO" id="GO:0000026">
    <property type="term" value="F:alpha-1,2-mannosyltransferase activity"/>
    <property type="evidence" value="ECO:0007669"/>
    <property type="project" value="TreeGrafter"/>
</dbReference>
<organism evidence="5 6">
    <name type="scientific">Seminavis robusta</name>
    <dbReference type="NCBI Taxonomy" id="568900"/>
    <lineage>
        <taxon>Eukaryota</taxon>
        <taxon>Sar</taxon>
        <taxon>Stramenopiles</taxon>
        <taxon>Ochrophyta</taxon>
        <taxon>Bacillariophyta</taxon>
        <taxon>Bacillariophyceae</taxon>
        <taxon>Bacillariophycidae</taxon>
        <taxon>Naviculales</taxon>
        <taxon>Naviculaceae</taxon>
        <taxon>Seminavis</taxon>
    </lineage>
</organism>
<sequence length="553" mass="62732">MTAGSDNIHRRGTPLKKARTNSGRLVSSDLENTSIIMSRLHGSNAAPTASSGDKPRRVYYSVGLLCASFTFCLVMGMEQLRGILGRLNSGNSLGRTASYFASHSTTTDSSYHPGCQSWPGIMSPLQVEQELLTPQDDEEEEKAPPSGLVISMLLGDHMLPYICHFFPSQLAHLIVPQGLDVLLVIPKPKKNTTTTITMRALQKCLNLVPLPTDDDDTDDGYVYQDWQNLDGSTMTTWEHRAPSFSFTTRIFLAETDLQLPPYVQANRSAYLDDTSDTPIAISPKSCQAPLTYVQGTRWYIYEMLHLQILQQYDYFFKVDSDVVFTKTIPIQLTHDMTVRGAVFAHFAKYPDRVQTPCADTVAAAVRAFSRQSAHLLVDGSNNNNNSTKTWNGHYCSGDQHPLLTVDSDRYYSNFIIGRTDYFTSPGPLQLGKFLSHEWTQGFFRHRWGDQAYWHFALGLFLHNFEDAVVDYTEFRCAPEPNCWMSSQDGKRIPDAANLCRNPSGSFLHTKAWQRFANRWNRWSALDHLSPRDVKPYRTTYKHDCRNSTRWKRD</sequence>
<dbReference type="InterPro" id="IPR029044">
    <property type="entry name" value="Nucleotide-diphossugar_trans"/>
</dbReference>
<name>A0A9N8E123_9STRA</name>
<dbReference type="PANTHER" id="PTHR31121:SF6">
    <property type="entry name" value="ALPHA-1,2 MANNOSYLTRANSFERASE KTR1"/>
    <property type="match status" value="1"/>
</dbReference>
<evidence type="ECO:0000313" key="6">
    <source>
        <dbReference type="Proteomes" id="UP001153069"/>
    </source>
</evidence>
<comment type="similarity">
    <text evidence="1">Belongs to the glycosyltransferase 15 family.</text>
</comment>
<proteinExistence type="inferred from homology"/>
<evidence type="ECO:0000256" key="2">
    <source>
        <dbReference type="ARBA" id="ARBA00022679"/>
    </source>
</evidence>
<feature type="compositionally biased region" description="Basic residues" evidence="3">
    <location>
        <begin position="10"/>
        <end position="19"/>
    </location>
</feature>
<dbReference type="SUPFAM" id="SSF53448">
    <property type="entry name" value="Nucleotide-diphospho-sugar transferases"/>
    <property type="match status" value="1"/>
</dbReference>
<dbReference type="GO" id="GO:0000032">
    <property type="term" value="P:cell wall mannoprotein biosynthetic process"/>
    <property type="evidence" value="ECO:0007669"/>
    <property type="project" value="TreeGrafter"/>
</dbReference>
<dbReference type="Gene3D" id="3.90.550.10">
    <property type="entry name" value="Spore Coat Polysaccharide Biosynthesis Protein SpsA, Chain A"/>
    <property type="match status" value="1"/>
</dbReference>
<comment type="caution">
    <text evidence="5">The sequence shown here is derived from an EMBL/GenBank/DDBJ whole genome shotgun (WGS) entry which is preliminary data.</text>
</comment>
<keyword evidence="4" id="KW-0472">Membrane</keyword>
<keyword evidence="6" id="KW-1185">Reference proteome</keyword>
<dbReference type="InterPro" id="IPR002685">
    <property type="entry name" value="Glyco_trans_15"/>
</dbReference>
<evidence type="ECO:0000256" key="1">
    <source>
        <dbReference type="ARBA" id="ARBA00007677"/>
    </source>
</evidence>
<accession>A0A9N8E123</accession>
<protein>
    <recommendedName>
        <fullName evidence="7">Nucleotide-diphospho-sugar transferase</fullName>
    </recommendedName>
</protein>
<evidence type="ECO:0000256" key="3">
    <source>
        <dbReference type="SAM" id="MobiDB-lite"/>
    </source>
</evidence>
<dbReference type="AlphaFoldDB" id="A0A9N8E123"/>
<keyword evidence="4" id="KW-1133">Transmembrane helix</keyword>
<keyword evidence="4" id="KW-0812">Transmembrane</keyword>
<feature type="transmembrane region" description="Helical" evidence="4">
    <location>
        <begin position="58"/>
        <end position="77"/>
    </location>
</feature>
<dbReference type="OrthoDB" id="439943at2759"/>
<evidence type="ECO:0008006" key="7">
    <source>
        <dbReference type="Google" id="ProtNLM"/>
    </source>
</evidence>
<feature type="region of interest" description="Disordered" evidence="3">
    <location>
        <begin position="1"/>
        <end position="24"/>
    </location>
</feature>
<keyword evidence="2" id="KW-0808">Transferase</keyword>
<dbReference type="PANTHER" id="PTHR31121">
    <property type="entry name" value="ALPHA-1,2 MANNOSYLTRANSFERASE KTR1"/>
    <property type="match status" value="1"/>
</dbReference>
<evidence type="ECO:0000313" key="5">
    <source>
        <dbReference type="EMBL" id="CAB9512064.1"/>
    </source>
</evidence>
<dbReference type="GO" id="GO:0016020">
    <property type="term" value="C:membrane"/>
    <property type="evidence" value="ECO:0007669"/>
    <property type="project" value="InterPro"/>
</dbReference>
<evidence type="ECO:0000256" key="4">
    <source>
        <dbReference type="SAM" id="Phobius"/>
    </source>
</evidence>
<dbReference type="Pfam" id="PF01793">
    <property type="entry name" value="Glyco_transf_15"/>
    <property type="match status" value="1"/>
</dbReference>
<reference evidence="5" key="1">
    <citation type="submission" date="2020-06" db="EMBL/GenBank/DDBJ databases">
        <authorList>
            <consortium name="Plant Systems Biology data submission"/>
        </authorList>
    </citation>
    <scope>NUCLEOTIDE SEQUENCE</scope>
    <source>
        <strain evidence="5">D6</strain>
    </source>
</reference>
<dbReference type="Proteomes" id="UP001153069">
    <property type="component" value="Unassembled WGS sequence"/>
</dbReference>
<gene>
    <name evidence="5" type="ORF">SEMRO_516_G158530.1</name>
</gene>
<dbReference type="EMBL" id="CAICTM010000515">
    <property type="protein sequence ID" value="CAB9512064.1"/>
    <property type="molecule type" value="Genomic_DNA"/>
</dbReference>